<organism evidence="4 5">
    <name type="scientific">Streptomyces inusitatus</name>
    <dbReference type="NCBI Taxonomy" id="68221"/>
    <lineage>
        <taxon>Bacteria</taxon>
        <taxon>Bacillati</taxon>
        <taxon>Actinomycetota</taxon>
        <taxon>Actinomycetes</taxon>
        <taxon>Kitasatosporales</taxon>
        <taxon>Streptomycetaceae</taxon>
        <taxon>Streptomyces</taxon>
    </lineage>
</organism>
<keyword evidence="2" id="KW-0812">Transmembrane</keyword>
<protein>
    <submittedName>
        <fullName evidence="4">Peptidase</fullName>
    </submittedName>
</protein>
<feature type="compositionally biased region" description="Low complexity" evidence="1">
    <location>
        <begin position="362"/>
        <end position="376"/>
    </location>
</feature>
<dbReference type="EMBL" id="BMWG01000002">
    <property type="protein sequence ID" value="GGZ19308.1"/>
    <property type="molecule type" value="Genomic_DNA"/>
</dbReference>
<feature type="region of interest" description="Disordered" evidence="1">
    <location>
        <begin position="1"/>
        <end position="65"/>
    </location>
</feature>
<keyword evidence="2" id="KW-0472">Membrane</keyword>
<feature type="compositionally biased region" description="Basic residues" evidence="1">
    <location>
        <begin position="1"/>
        <end position="18"/>
    </location>
</feature>
<keyword evidence="5" id="KW-1185">Reference proteome</keyword>
<proteinExistence type="predicted"/>
<dbReference type="CDD" id="cd12797">
    <property type="entry name" value="M23_peptidase"/>
    <property type="match status" value="1"/>
</dbReference>
<evidence type="ECO:0000313" key="4">
    <source>
        <dbReference type="EMBL" id="GGZ19308.1"/>
    </source>
</evidence>
<evidence type="ECO:0000256" key="1">
    <source>
        <dbReference type="SAM" id="MobiDB-lite"/>
    </source>
</evidence>
<sequence length="630" mass="67363">MAHPARRTRRTRRTRWRKSPQWPNRPRNHRTNFEHRAKALPAAPRKTVECPFPESPKPQEDCRRRIPPGTVAATGFPLGPGEFHWPQNPGPAAEAREKLVNDQHAHAGHVGHGNYPTGSYGIDPLFGALPDGQDGYEAGHSGQYDVSQWDTGAHQTVGGYDTYAAPEQDQQFPAHGTTGSYDTSGQWDATAWNQAPQQSQFEPAAAFAYDTADQWTAPTFESGSYDATAWNTGIGADTGSIPGVEGVVPQPFAPEQEFIPEYGTEFTAEVTPEPVSEPSHEFAAEATGYEGTGYEPGYESGFEADLRTEIIDLGPESGHGEAESEAPPAPRPGDTASLPAISEADPDHGYDSERELELDPIAAVAPVSPRSVRRSGSAGGGRSRRRTPAKRSALFTIAVPSACVMGVAGIAAASVGSLDGGGDVKKNDTKVTAADVADTAAKTAAANNKMDTQLAALNAEARDFGDRASRTQERIDLKARQEADRKKRVEAAERREALRPKFAVPVKSQGLSTYYGESGVNWMALHTGIDFPVPYGTNVFAASDGTVRTQYNGAYGNMIILTAPDGTETWYCHLSSAKIRSGTVKAGDVIGYAGNSGNSTGPHLHFEVRPGGGSTIDPLQWLRSKGLDPT</sequence>
<name>A0A918PQH9_9ACTN</name>
<dbReference type="Proteomes" id="UP000630936">
    <property type="component" value="Unassembled WGS sequence"/>
</dbReference>
<evidence type="ECO:0000259" key="3">
    <source>
        <dbReference type="Pfam" id="PF01551"/>
    </source>
</evidence>
<comment type="caution">
    <text evidence="4">The sequence shown here is derived from an EMBL/GenBank/DDBJ whole genome shotgun (WGS) entry which is preliminary data.</text>
</comment>
<feature type="transmembrane region" description="Helical" evidence="2">
    <location>
        <begin position="392"/>
        <end position="415"/>
    </location>
</feature>
<gene>
    <name evidence="4" type="ORF">GCM10010387_10040</name>
</gene>
<dbReference type="Gene3D" id="2.70.70.10">
    <property type="entry name" value="Glucose Permease (Domain IIA)"/>
    <property type="match status" value="1"/>
</dbReference>
<evidence type="ECO:0000313" key="5">
    <source>
        <dbReference type="Proteomes" id="UP000630936"/>
    </source>
</evidence>
<accession>A0A918PQH9</accession>
<dbReference type="InterPro" id="IPR011055">
    <property type="entry name" value="Dup_hybrid_motif"/>
</dbReference>
<dbReference type="PANTHER" id="PTHR21666:SF270">
    <property type="entry name" value="MUREIN HYDROLASE ACTIVATOR ENVC"/>
    <property type="match status" value="1"/>
</dbReference>
<feature type="domain" description="M23ase beta-sheet core" evidence="3">
    <location>
        <begin position="525"/>
        <end position="618"/>
    </location>
</feature>
<keyword evidence="2" id="KW-1133">Transmembrane helix</keyword>
<dbReference type="FunFam" id="2.70.70.10:FF:000013">
    <property type="entry name" value="Peptidase family M23"/>
    <property type="match status" value="1"/>
</dbReference>
<evidence type="ECO:0000256" key="2">
    <source>
        <dbReference type="SAM" id="Phobius"/>
    </source>
</evidence>
<feature type="region of interest" description="Disordered" evidence="1">
    <location>
        <begin position="313"/>
        <end position="389"/>
    </location>
</feature>
<reference evidence="4" key="2">
    <citation type="submission" date="2020-09" db="EMBL/GenBank/DDBJ databases">
        <authorList>
            <person name="Sun Q."/>
            <person name="Ohkuma M."/>
        </authorList>
    </citation>
    <scope>NUCLEOTIDE SEQUENCE</scope>
    <source>
        <strain evidence="4">JCM 4988</strain>
    </source>
</reference>
<dbReference type="GO" id="GO:0004222">
    <property type="term" value="F:metalloendopeptidase activity"/>
    <property type="evidence" value="ECO:0007669"/>
    <property type="project" value="TreeGrafter"/>
</dbReference>
<dbReference type="SUPFAM" id="SSF51261">
    <property type="entry name" value="Duplicated hybrid motif"/>
    <property type="match status" value="1"/>
</dbReference>
<dbReference type="AlphaFoldDB" id="A0A918PQH9"/>
<dbReference type="Pfam" id="PF01551">
    <property type="entry name" value="Peptidase_M23"/>
    <property type="match status" value="1"/>
</dbReference>
<dbReference type="InterPro" id="IPR050570">
    <property type="entry name" value="Cell_wall_metabolism_enzyme"/>
</dbReference>
<reference evidence="4" key="1">
    <citation type="journal article" date="2014" name="Int. J. Syst. Evol. Microbiol.">
        <title>Complete genome sequence of Corynebacterium casei LMG S-19264T (=DSM 44701T), isolated from a smear-ripened cheese.</title>
        <authorList>
            <consortium name="US DOE Joint Genome Institute (JGI-PGF)"/>
            <person name="Walter F."/>
            <person name="Albersmeier A."/>
            <person name="Kalinowski J."/>
            <person name="Ruckert C."/>
        </authorList>
    </citation>
    <scope>NUCLEOTIDE SEQUENCE</scope>
    <source>
        <strain evidence="4">JCM 4988</strain>
    </source>
</reference>
<feature type="compositionally biased region" description="Basic and acidic residues" evidence="1">
    <location>
        <begin position="345"/>
        <end position="357"/>
    </location>
</feature>
<dbReference type="PANTHER" id="PTHR21666">
    <property type="entry name" value="PEPTIDASE-RELATED"/>
    <property type="match status" value="1"/>
</dbReference>
<dbReference type="InterPro" id="IPR016047">
    <property type="entry name" value="M23ase_b-sheet_dom"/>
</dbReference>